<sequence>MTSFRTRATFNDWQYSDPQFIELSCKYKSEGTTLAILSSSHLQIATRQLISCDCVLTQGKPRDFGFSRPLGWSASLFEFCLSSPELEELQALSSGTGYHSLSQLRLLQNPRSLDFSYMYLCRERRFEKVPGEKVVEAIDLTERPKTEKSSYPSYCLGLVEYVITSVIVWDWVGISYIASPQPDGTRYWITDSQNMTNRTSPQVCENTEPEHDKKESSKPGVSSADTPQNNRNHID</sequence>
<evidence type="ECO:0000313" key="2">
    <source>
        <dbReference type="EMBL" id="KAK3801420.1"/>
    </source>
</evidence>
<feature type="compositionally biased region" description="Polar residues" evidence="1">
    <location>
        <begin position="196"/>
        <end position="205"/>
    </location>
</feature>
<dbReference type="AlphaFoldDB" id="A0AAE1ECA3"/>
<name>A0AAE1ECA3_9GAST</name>
<proteinExistence type="predicted"/>
<comment type="caution">
    <text evidence="2">The sequence shown here is derived from an EMBL/GenBank/DDBJ whole genome shotgun (WGS) entry which is preliminary data.</text>
</comment>
<feature type="compositionally biased region" description="Polar residues" evidence="1">
    <location>
        <begin position="219"/>
        <end position="235"/>
    </location>
</feature>
<evidence type="ECO:0000313" key="3">
    <source>
        <dbReference type="Proteomes" id="UP001283361"/>
    </source>
</evidence>
<dbReference type="EMBL" id="JAWDGP010000322">
    <property type="protein sequence ID" value="KAK3801420.1"/>
    <property type="molecule type" value="Genomic_DNA"/>
</dbReference>
<evidence type="ECO:0000256" key="1">
    <source>
        <dbReference type="SAM" id="MobiDB-lite"/>
    </source>
</evidence>
<accession>A0AAE1ECA3</accession>
<keyword evidence="3" id="KW-1185">Reference proteome</keyword>
<feature type="region of interest" description="Disordered" evidence="1">
    <location>
        <begin position="196"/>
        <end position="235"/>
    </location>
</feature>
<gene>
    <name evidence="2" type="ORF">RRG08_038557</name>
</gene>
<protein>
    <submittedName>
        <fullName evidence="2">Uncharacterized protein</fullName>
    </submittedName>
</protein>
<dbReference type="Proteomes" id="UP001283361">
    <property type="component" value="Unassembled WGS sequence"/>
</dbReference>
<feature type="compositionally biased region" description="Basic and acidic residues" evidence="1">
    <location>
        <begin position="208"/>
        <end position="217"/>
    </location>
</feature>
<reference evidence="2" key="1">
    <citation type="journal article" date="2023" name="G3 (Bethesda)">
        <title>A reference genome for the long-term kleptoplast-retaining sea slug Elysia crispata morphotype clarki.</title>
        <authorList>
            <person name="Eastman K.E."/>
            <person name="Pendleton A.L."/>
            <person name="Shaikh M.A."/>
            <person name="Suttiyut T."/>
            <person name="Ogas R."/>
            <person name="Tomko P."/>
            <person name="Gavelis G."/>
            <person name="Widhalm J.R."/>
            <person name="Wisecaver J.H."/>
        </authorList>
    </citation>
    <scope>NUCLEOTIDE SEQUENCE</scope>
    <source>
        <strain evidence="2">ECLA1</strain>
    </source>
</reference>
<organism evidence="2 3">
    <name type="scientific">Elysia crispata</name>
    <name type="common">lettuce slug</name>
    <dbReference type="NCBI Taxonomy" id="231223"/>
    <lineage>
        <taxon>Eukaryota</taxon>
        <taxon>Metazoa</taxon>
        <taxon>Spiralia</taxon>
        <taxon>Lophotrochozoa</taxon>
        <taxon>Mollusca</taxon>
        <taxon>Gastropoda</taxon>
        <taxon>Heterobranchia</taxon>
        <taxon>Euthyneura</taxon>
        <taxon>Panpulmonata</taxon>
        <taxon>Sacoglossa</taxon>
        <taxon>Placobranchoidea</taxon>
        <taxon>Plakobranchidae</taxon>
        <taxon>Elysia</taxon>
    </lineage>
</organism>